<name>A0A0R0JM75_SOYBN</name>
<reference evidence="1" key="3">
    <citation type="submission" date="2018-07" db="EMBL/GenBank/DDBJ databases">
        <title>WGS assembly of Glycine max.</title>
        <authorList>
            <person name="Schmutz J."/>
            <person name="Cannon S."/>
            <person name="Schlueter J."/>
            <person name="Ma J."/>
            <person name="Mitros T."/>
            <person name="Nelson W."/>
            <person name="Hyten D."/>
            <person name="Song Q."/>
            <person name="Thelen J."/>
            <person name="Cheng J."/>
            <person name="Xu D."/>
            <person name="Hellsten U."/>
            <person name="May G."/>
            <person name="Yu Y."/>
            <person name="Sakurai T."/>
            <person name="Umezawa T."/>
            <person name="Bhattacharyya M."/>
            <person name="Sandhu D."/>
            <person name="Valliyodan B."/>
            <person name="Lindquist E."/>
            <person name="Peto M."/>
            <person name="Grant D."/>
            <person name="Shu S."/>
            <person name="Goodstein D."/>
            <person name="Barry K."/>
            <person name="Futrell-Griggs M."/>
            <person name="Abernathy B."/>
            <person name="Du J."/>
            <person name="Tian Z."/>
            <person name="Zhu L."/>
            <person name="Gill N."/>
            <person name="Joshi T."/>
            <person name="Libault M."/>
            <person name="Sethuraman A."/>
            <person name="Zhang X."/>
            <person name="Shinozaki K."/>
            <person name="Nguyen H."/>
            <person name="Wing R."/>
            <person name="Cregan P."/>
            <person name="Specht J."/>
            <person name="Grimwood J."/>
            <person name="Rokhsar D."/>
            <person name="Stacey G."/>
            <person name="Shoemaker R."/>
            <person name="Jackson S."/>
        </authorList>
    </citation>
    <scope>NUCLEOTIDE SEQUENCE</scope>
    <source>
        <tissue evidence="1">Callus</tissue>
    </source>
</reference>
<accession>A0A0R0JM75</accession>
<evidence type="ECO:0000313" key="2">
    <source>
        <dbReference type="EnsemblPlants" id="KRH55702"/>
    </source>
</evidence>
<protein>
    <submittedName>
        <fullName evidence="1 2">Uncharacterized protein</fullName>
    </submittedName>
</protein>
<dbReference type="EMBL" id="CM000839">
    <property type="protein sequence ID" value="KRH55702.1"/>
    <property type="molecule type" value="Genomic_DNA"/>
</dbReference>
<proteinExistence type="predicted"/>
<gene>
    <name evidence="1" type="ORF">GLYMA_06G274000</name>
</gene>
<evidence type="ECO:0000313" key="1">
    <source>
        <dbReference type="EMBL" id="KRH55702.1"/>
    </source>
</evidence>
<reference evidence="1 2" key="1">
    <citation type="journal article" date="2010" name="Nature">
        <title>Genome sequence of the palaeopolyploid soybean.</title>
        <authorList>
            <person name="Schmutz J."/>
            <person name="Cannon S.B."/>
            <person name="Schlueter J."/>
            <person name="Ma J."/>
            <person name="Mitros T."/>
            <person name="Nelson W."/>
            <person name="Hyten D.L."/>
            <person name="Song Q."/>
            <person name="Thelen J.J."/>
            <person name="Cheng J."/>
            <person name="Xu D."/>
            <person name="Hellsten U."/>
            <person name="May G.D."/>
            <person name="Yu Y."/>
            <person name="Sakurai T."/>
            <person name="Umezawa T."/>
            <person name="Bhattacharyya M.K."/>
            <person name="Sandhu D."/>
            <person name="Valliyodan B."/>
            <person name="Lindquist E."/>
            <person name="Peto M."/>
            <person name="Grant D."/>
            <person name="Shu S."/>
            <person name="Goodstein D."/>
            <person name="Barry K."/>
            <person name="Futrell-Griggs M."/>
            <person name="Abernathy B."/>
            <person name="Du J."/>
            <person name="Tian Z."/>
            <person name="Zhu L."/>
            <person name="Gill N."/>
            <person name="Joshi T."/>
            <person name="Libault M."/>
            <person name="Sethuraman A."/>
            <person name="Zhang X.-C."/>
            <person name="Shinozaki K."/>
            <person name="Nguyen H.T."/>
            <person name="Wing R.A."/>
            <person name="Cregan P."/>
            <person name="Specht J."/>
            <person name="Grimwood J."/>
            <person name="Rokhsar D."/>
            <person name="Stacey G."/>
            <person name="Shoemaker R.C."/>
            <person name="Jackson S.A."/>
        </authorList>
    </citation>
    <scope>NUCLEOTIDE SEQUENCE [LARGE SCALE GENOMIC DNA]</scope>
    <source>
        <strain evidence="2">cv. Williams 82</strain>
        <tissue evidence="1">Callus</tissue>
    </source>
</reference>
<organism evidence="1">
    <name type="scientific">Glycine max</name>
    <name type="common">Soybean</name>
    <name type="synonym">Glycine hispida</name>
    <dbReference type="NCBI Taxonomy" id="3847"/>
    <lineage>
        <taxon>Eukaryota</taxon>
        <taxon>Viridiplantae</taxon>
        <taxon>Streptophyta</taxon>
        <taxon>Embryophyta</taxon>
        <taxon>Tracheophyta</taxon>
        <taxon>Spermatophyta</taxon>
        <taxon>Magnoliopsida</taxon>
        <taxon>eudicotyledons</taxon>
        <taxon>Gunneridae</taxon>
        <taxon>Pentapetalae</taxon>
        <taxon>rosids</taxon>
        <taxon>fabids</taxon>
        <taxon>Fabales</taxon>
        <taxon>Fabaceae</taxon>
        <taxon>Papilionoideae</taxon>
        <taxon>50 kb inversion clade</taxon>
        <taxon>NPAAA clade</taxon>
        <taxon>indigoferoid/millettioid clade</taxon>
        <taxon>Phaseoleae</taxon>
        <taxon>Glycine</taxon>
        <taxon>Glycine subgen. Soja</taxon>
    </lineage>
</organism>
<evidence type="ECO:0000313" key="3">
    <source>
        <dbReference type="Proteomes" id="UP000008827"/>
    </source>
</evidence>
<dbReference type="Proteomes" id="UP000008827">
    <property type="component" value="Chromosome 6"/>
</dbReference>
<keyword evidence="3" id="KW-1185">Reference proteome</keyword>
<sequence>MTQVLNKIELIESCRPNKVQVYRFVRINNSSHCDLLLNSHIFSIPVEAENPSLSQLCYRRLWGSQYRRTLILGYYLDAFSNYLLHTWQPNVYRGHDNWHTEGESFPIFSY</sequence>
<dbReference type="EnsemblPlants" id="KRH55702">
    <property type="protein sequence ID" value="KRH55702"/>
    <property type="gene ID" value="GLYMA_06G274000"/>
</dbReference>
<dbReference type="AlphaFoldDB" id="A0A0R0JM75"/>
<dbReference type="OMA" id="IELIRMP"/>
<reference evidence="2" key="2">
    <citation type="submission" date="2018-02" db="UniProtKB">
        <authorList>
            <consortium name="EnsemblPlants"/>
        </authorList>
    </citation>
    <scope>IDENTIFICATION</scope>
    <source>
        <strain evidence="2">Williams 82</strain>
    </source>
</reference>
<dbReference type="Gramene" id="KRH55702">
    <property type="protein sequence ID" value="KRH55702"/>
    <property type="gene ID" value="GLYMA_06G274000"/>
</dbReference>
<dbReference type="InParanoid" id="A0A0R0JM75"/>
<dbReference type="OrthoDB" id="1399495at2759"/>